<evidence type="ECO:0000256" key="3">
    <source>
        <dbReference type="ARBA" id="ARBA00022833"/>
    </source>
</evidence>
<accession>A0A4R5LTI4</accession>
<keyword evidence="3 6" id="KW-0862">Zinc</keyword>
<dbReference type="GO" id="GO:0051903">
    <property type="term" value="F:S-(hydroxymethyl)glutathione dehydrogenase [NAD(P)+] activity"/>
    <property type="evidence" value="ECO:0007669"/>
    <property type="project" value="TreeGrafter"/>
</dbReference>
<dbReference type="OrthoDB" id="9770544at2"/>
<dbReference type="GO" id="GO:0005829">
    <property type="term" value="C:cytosol"/>
    <property type="evidence" value="ECO:0007669"/>
    <property type="project" value="TreeGrafter"/>
</dbReference>
<dbReference type="Pfam" id="PF08240">
    <property type="entry name" value="ADH_N"/>
    <property type="match status" value="1"/>
</dbReference>
<evidence type="ECO:0000256" key="1">
    <source>
        <dbReference type="ARBA" id="ARBA00001947"/>
    </source>
</evidence>
<gene>
    <name evidence="8" type="ORF">E2F43_11470</name>
</gene>
<comment type="caution">
    <text evidence="8">The sequence shown here is derived from an EMBL/GenBank/DDBJ whole genome shotgun (WGS) entry which is preliminary data.</text>
</comment>
<keyword evidence="9" id="KW-1185">Reference proteome</keyword>
<dbReference type="GO" id="GO:0046294">
    <property type="term" value="P:formaldehyde catabolic process"/>
    <property type="evidence" value="ECO:0007669"/>
    <property type="project" value="TreeGrafter"/>
</dbReference>
<evidence type="ECO:0000259" key="7">
    <source>
        <dbReference type="SMART" id="SM00829"/>
    </source>
</evidence>
<dbReference type="CDD" id="cd08279">
    <property type="entry name" value="Zn_ADH_class_III"/>
    <property type="match status" value="1"/>
</dbReference>
<feature type="domain" description="Enoyl reductase (ER)" evidence="7">
    <location>
        <begin position="10"/>
        <end position="364"/>
    </location>
</feature>
<name>A0A4R5LTI4_9GAMM</name>
<dbReference type="PROSITE" id="PS00059">
    <property type="entry name" value="ADH_ZINC"/>
    <property type="match status" value="1"/>
</dbReference>
<dbReference type="FunFam" id="3.40.50.720:FF:000003">
    <property type="entry name" value="S-(hydroxymethyl)glutathione dehydrogenase"/>
    <property type="match status" value="1"/>
</dbReference>
<evidence type="ECO:0000256" key="6">
    <source>
        <dbReference type="RuleBase" id="RU361277"/>
    </source>
</evidence>
<dbReference type="PANTHER" id="PTHR43880">
    <property type="entry name" value="ALCOHOL DEHYDROGENASE"/>
    <property type="match status" value="1"/>
</dbReference>
<dbReference type="InterPro" id="IPR013149">
    <property type="entry name" value="ADH-like_C"/>
</dbReference>
<dbReference type="GO" id="GO:0008270">
    <property type="term" value="F:zinc ion binding"/>
    <property type="evidence" value="ECO:0007669"/>
    <property type="project" value="InterPro"/>
</dbReference>
<dbReference type="EMBL" id="SMSE01000002">
    <property type="protein sequence ID" value="TDG14259.1"/>
    <property type="molecule type" value="Genomic_DNA"/>
</dbReference>
<proteinExistence type="inferred from homology"/>
<keyword evidence="5" id="KW-0520">NAD</keyword>
<keyword evidence="2 6" id="KW-0479">Metal-binding</keyword>
<evidence type="ECO:0000313" key="8">
    <source>
        <dbReference type="EMBL" id="TDG14259.1"/>
    </source>
</evidence>
<dbReference type="Pfam" id="PF00107">
    <property type="entry name" value="ADH_zinc_N"/>
    <property type="match status" value="1"/>
</dbReference>
<keyword evidence="4" id="KW-0560">Oxidoreductase</keyword>
<dbReference type="PANTHER" id="PTHR43880:SF12">
    <property type="entry name" value="ALCOHOL DEHYDROGENASE CLASS-3"/>
    <property type="match status" value="1"/>
</dbReference>
<dbReference type="SUPFAM" id="SSF50129">
    <property type="entry name" value="GroES-like"/>
    <property type="match status" value="2"/>
</dbReference>
<evidence type="ECO:0000256" key="2">
    <source>
        <dbReference type="ARBA" id="ARBA00022723"/>
    </source>
</evidence>
<dbReference type="Gene3D" id="3.90.180.10">
    <property type="entry name" value="Medium-chain alcohol dehydrogenases, catalytic domain"/>
    <property type="match status" value="1"/>
</dbReference>
<protein>
    <submittedName>
        <fullName evidence="8">Zn-dependent alcohol dehydrogenase</fullName>
    </submittedName>
</protein>
<dbReference type="AlphaFoldDB" id="A0A4R5LTI4"/>
<evidence type="ECO:0000256" key="4">
    <source>
        <dbReference type="ARBA" id="ARBA00023002"/>
    </source>
</evidence>
<dbReference type="Gene3D" id="3.40.50.720">
    <property type="entry name" value="NAD(P)-binding Rossmann-like Domain"/>
    <property type="match status" value="1"/>
</dbReference>
<evidence type="ECO:0000256" key="5">
    <source>
        <dbReference type="ARBA" id="ARBA00023027"/>
    </source>
</evidence>
<dbReference type="InterPro" id="IPR002328">
    <property type="entry name" value="ADH_Zn_CS"/>
</dbReference>
<sequence length="366" mass="38576">MRAVVLEQAGKALEIRDDLEVIQPRVGEVRVRVKYCSLCHSDLGFITGKSPLMGPQVPGHEAAGIVESVGEGVTHLAAGDHVVLTPAAPCGQCYYCQRRQYSLCTNAMSILSGTLPDGSTGISRNGEVVYRGCGIGALAEFVTLPATGAVKIDQDIPLDVACVIGCALQTGVGAVLNTVDMEAGATCVVLGLGGIGMAAIQGARIAGAEVIIASDPVAERRQQARRFGATHVVDPGNDDIPAIVMEATDGIGVDYAFEAAGKAALIEQGLQLTRMGGTTVIVGSPALEEDLHIPNVVLFQALEKKLCGCLLGSCNSLYEIPRLLRLWRRGLLDIEAMISHRRPLEEINEGFADLEQGRGIRTVIEI</sequence>
<dbReference type="Proteomes" id="UP000295554">
    <property type="component" value="Unassembled WGS sequence"/>
</dbReference>
<dbReference type="InterPro" id="IPR036291">
    <property type="entry name" value="NAD(P)-bd_dom_sf"/>
</dbReference>
<organism evidence="8 9">
    <name type="scientific">Seongchinamella unica</name>
    <dbReference type="NCBI Taxonomy" id="2547392"/>
    <lineage>
        <taxon>Bacteria</taxon>
        <taxon>Pseudomonadati</taxon>
        <taxon>Pseudomonadota</taxon>
        <taxon>Gammaproteobacteria</taxon>
        <taxon>Cellvibrionales</taxon>
        <taxon>Halieaceae</taxon>
        <taxon>Seongchinamella</taxon>
    </lineage>
</organism>
<reference evidence="8 9" key="1">
    <citation type="submission" date="2019-03" db="EMBL/GenBank/DDBJ databases">
        <title>Seongchinamella monodicae gen. nov., sp. nov., a novel member of the Gammaproteobacteria isolated from a tidal mudflat of beach.</title>
        <authorList>
            <person name="Yang H.G."/>
            <person name="Kang J.W."/>
            <person name="Lee S.D."/>
        </authorList>
    </citation>
    <scope>NUCLEOTIDE SEQUENCE [LARGE SCALE GENOMIC DNA]</scope>
    <source>
        <strain evidence="8 9">GH4-78</strain>
    </source>
</reference>
<dbReference type="SUPFAM" id="SSF51735">
    <property type="entry name" value="NAD(P)-binding Rossmann-fold domains"/>
    <property type="match status" value="1"/>
</dbReference>
<dbReference type="InterPro" id="IPR013154">
    <property type="entry name" value="ADH-like_N"/>
</dbReference>
<evidence type="ECO:0000313" key="9">
    <source>
        <dbReference type="Proteomes" id="UP000295554"/>
    </source>
</evidence>
<dbReference type="InterPro" id="IPR011032">
    <property type="entry name" value="GroES-like_sf"/>
</dbReference>
<dbReference type="SMART" id="SM00829">
    <property type="entry name" value="PKS_ER"/>
    <property type="match status" value="1"/>
</dbReference>
<comment type="cofactor">
    <cofactor evidence="1 6">
        <name>Zn(2+)</name>
        <dbReference type="ChEBI" id="CHEBI:29105"/>
    </cofactor>
</comment>
<dbReference type="InterPro" id="IPR020843">
    <property type="entry name" value="ER"/>
</dbReference>
<comment type="similarity">
    <text evidence="6">Belongs to the zinc-containing alcohol dehydrogenase family.</text>
</comment>